<dbReference type="Proteomes" id="UP001497497">
    <property type="component" value="Unassembled WGS sequence"/>
</dbReference>
<keyword evidence="2" id="KW-0472">Membrane</keyword>
<keyword evidence="2" id="KW-1133">Transmembrane helix</keyword>
<name>A0AAV2HEN9_LYMST</name>
<evidence type="ECO:0000256" key="2">
    <source>
        <dbReference type="SAM" id="Phobius"/>
    </source>
</evidence>
<feature type="region of interest" description="Disordered" evidence="1">
    <location>
        <begin position="93"/>
        <end position="113"/>
    </location>
</feature>
<evidence type="ECO:0000313" key="3">
    <source>
        <dbReference type="EMBL" id="CAL1531790.1"/>
    </source>
</evidence>
<evidence type="ECO:0000313" key="4">
    <source>
        <dbReference type="Proteomes" id="UP001497497"/>
    </source>
</evidence>
<dbReference type="EMBL" id="CAXITT010000097">
    <property type="protein sequence ID" value="CAL1531790.1"/>
    <property type="molecule type" value="Genomic_DNA"/>
</dbReference>
<proteinExistence type="predicted"/>
<keyword evidence="2" id="KW-0812">Transmembrane</keyword>
<reference evidence="3 4" key="1">
    <citation type="submission" date="2024-04" db="EMBL/GenBank/DDBJ databases">
        <authorList>
            <consortium name="Genoscope - CEA"/>
            <person name="William W."/>
        </authorList>
    </citation>
    <scope>NUCLEOTIDE SEQUENCE [LARGE SCALE GENOMIC DNA]</scope>
</reference>
<sequence>MNCTCAVWHESKCLHNFVKVSLKLLQDEESNVGAIIGGVIAAIVGVLIIVALMVFIVKKRSNKLKRQLQEANINKMQNYSNVQVSEEYMNSETHQYERPICTSDRTTHTEDHT</sequence>
<protein>
    <submittedName>
        <fullName evidence="3">Uncharacterized protein</fullName>
    </submittedName>
</protein>
<feature type="transmembrane region" description="Helical" evidence="2">
    <location>
        <begin position="32"/>
        <end position="57"/>
    </location>
</feature>
<gene>
    <name evidence="3" type="ORF">GSLYS_00005885001</name>
</gene>
<feature type="non-terminal residue" evidence="3">
    <location>
        <position position="113"/>
    </location>
</feature>
<comment type="caution">
    <text evidence="3">The sequence shown here is derived from an EMBL/GenBank/DDBJ whole genome shotgun (WGS) entry which is preliminary data.</text>
</comment>
<accession>A0AAV2HEN9</accession>
<evidence type="ECO:0000256" key="1">
    <source>
        <dbReference type="SAM" id="MobiDB-lite"/>
    </source>
</evidence>
<keyword evidence="4" id="KW-1185">Reference proteome</keyword>
<dbReference type="AlphaFoldDB" id="A0AAV2HEN9"/>
<organism evidence="3 4">
    <name type="scientific">Lymnaea stagnalis</name>
    <name type="common">Great pond snail</name>
    <name type="synonym">Helix stagnalis</name>
    <dbReference type="NCBI Taxonomy" id="6523"/>
    <lineage>
        <taxon>Eukaryota</taxon>
        <taxon>Metazoa</taxon>
        <taxon>Spiralia</taxon>
        <taxon>Lophotrochozoa</taxon>
        <taxon>Mollusca</taxon>
        <taxon>Gastropoda</taxon>
        <taxon>Heterobranchia</taxon>
        <taxon>Euthyneura</taxon>
        <taxon>Panpulmonata</taxon>
        <taxon>Hygrophila</taxon>
        <taxon>Lymnaeoidea</taxon>
        <taxon>Lymnaeidae</taxon>
        <taxon>Lymnaea</taxon>
    </lineage>
</organism>